<reference evidence="1 2" key="1">
    <citation type="submission" date="2021-06" db="EMBL/GenBank/DDBJ databases">
        <title>Bacillus sp. RD4P76, an endophyte from a halophyte.</title>
        <authorList>
            <person name="Sun J.-Q."/>
        </authorList>
    </citation>
    <scope>NUCLEOTIDE SEQUENCE [LARGE SCALE GENOMIC DNA]</scope>
    <source>
        <strain evidence="1 2">JCM 17098</strain>
    </source>
</reference>
<dbReference type="RefSeq" id="WP_088073561.1">
    <property type="nucleotide sequence ID" value="NZ_JAHQCR010000012.1"/>
</dbReference>
<keyword evidence="2" id="KW-1185">Reference proteome</keyword>
<name>A0ABS6JNG6_9BACI</name>
<organism evidence="1 2">
    <name type="scientific">Evansella alkalicola</name>
    <dbReference type="NCBI Taxonomy" id="745819"/>
    <lineage>
        <taxon>Bacteria</taxon>
        <taxon>Bacillati</taxon>
        <taxon>Bacillota</taxon>
        <taxon>Bacilli</taxon>
        <taxon>Bacillales</taxon>
        <taxon>Bacillaceae</taxon>
        <taxon>Evansella</taxon>
    </lineage>
</organism>
<accession>A0ABS6JNG6</accession>
<protein>
    <submittedName>
        <fullName evidence="1">Uncharacterized protein</fullName>
    </submittedName>
</protein>
<evidence type="ECO:0000313" key="1">
    <source>
        <dbReference type="EMBL" id="MBU9720107.1"/>
    </source>
</evidence>
<dbReference type="EMBL" id="JAHQCR010000012">
    <property type="protein sequence ID" value="MBU9720107.1"/>
    <property type="molecule type" value="Genomic_DNA"/>
</dbReference>
<sequence length="59" mass="6846">MATTTRGKVLRSIEGRTRGQCPVCERTGIKLLYELTNKEGETMQVCKYCRPKKELKKRK</sequence>
<dbReference type="Proteomes" id="UP000790580">
    <property type="component" value="Unassembled WGS sequence"/>
</dbReference>
<evidence type="ECO:0000313" key="2">
    <source>
        <dbReference type="Proteomes" id="UP000790580"/>
    </source>
</evidence>
<gene>
    <name evidence="1" type="ORF">KS407_01455</name>
</gene>
<proteinExistence type="predicted"/>
<comment type="caution">
    <text evidence="1">The sequence shown here is derived from an EMBL/GenBank/DDBJ whole genome shotgun (WGS) entry which is preliminary data.</text>
</comment>